<organism evidence="2 3">
    <name type="scientific">Rotaria magnacalcarata</name>
    <dbReference type="NCBI Taxonomy" id="392030"/>
    <lineage>
        <taxon>Eukaryota</taxon>
        <taxon>Metazoa</taxon>
        <taxon>Spiralia</taxon>
        <taxon>Gnathifera</taxon>
        <taxon>Rotifera</taxon>
        <taxon>Eurotatoria</taxon>
        <taxon>Bdelloidea</taxon>
        <taxon>Philodinida</taxon>
        <taxon>Philodinidae</taxon>
        <taxon>Rotaria</taxon>
    </lineage>
</organism>
<reference evidence="2" key="1">
    <citation type="submission" date="2021-02" db="EMBL/GenBank/DDBJ databases">
        <authorList>
            <person name="Nowell W R."/>
        </authorList>
    </citation>
    <scope>NUCLEOTIDE SEQUENCE</scope>
</reference>
<sequence>MNDQQRQIAQLCKKGAEDNTIDFSEIVKQLIKAGFDRYVVDFCTGNITYYLPNGESLTLKASEEKTPIAELFNIKAIQEAIKEAQLKVINYTYKGFCKKMMVAGCVGYMVSFLGKRAVYFGRTGETHVEYFPK</sequence>
<accession>A0A818Z3P1</accession>
<protein>
    <recommendedName>
        <fullName evidence="4">DUF1398 domain-containing protein</fullName>
    </recommendedName>
</protein>
<dbReference type="Pfam" id="PF07166">
    <property type="entry name" value="DUF1398"/>
    <property type="match status" value="1"/>
</dbReference>
<name>A0A818Z3P1_9BILA</name>
<dbReference type="EMBL" id="CAJNRG010017537">
    <property type="protein sequence ID" value="CAF2233066.1"/>
    <property type="molecule type" value="Genomic_DNA"/>
</dbReference>
<dbReference type="EMBL" id="CAJOBF010000159">
    <property type="protein sequence ID" value="CAF3761555.1"/>
    <property type="molecule type" value="Genomic_DNA"/>
</dbReference>
<dbReference type="InterPro" id="IPR036696">
    <property type="entry name" value="YdfO-like_sf"/>
</dbReference>
<comment type="caution">
    <text evidence="2">The sequence shown here is derived from an EMBL/GenBank/DDBJ whole genome shotgun (WGS) entry which is preliminary data.</text>
</comment>
<gene>
    <name evidence="2" type="ORF">UXM345_LOCUS2592</name>
    <name evidence="1" type="ORF">XDN619_LOCUS34433</name>
</gene>
<dbReference type="SUPFAM" id="SSF160419">
    <property type="entry name" value="YdfO-like"/>
    <property type="match status" value="1"/>
</dbReference>
<evidence type="ECO:0008006" key="4">
    <source>
        <dbReference type="Google" id="ProtNLM"/>
    </source>
</evidence>
<evidence type="ECO:0000313" key="3">
    <source>
        <dbReference type="Proteomes" id="UP000663842"/>
    </source>
</evidence>
<dbReference type="Proteomes" id="UP000663887">
    <property type="component" value="Unassembled WGS sequence"/>
</dbReference>
<dbReference type="AlphaFoldDB" id="A0A818Z3P1"/>
<evidence type="ECO:0000313" key="1">
    <source>
        <dbReference type="EMBL" id="CAF2233066.1"/>
    </source>
</evidence>
<dbReference type="Gene3D" id="3.30.1810.10">
    <property type="entry name" value="YdfO-like"/>
    <property type="match status" value="1"/>
</dbReference>
<proteinExistence type="predicted"/>
<evidence type="ECO:0000313" key="2">
    <source>
        <dbReference type="EMBL" id="CAF3761555.1"/>
    </source>
</evidence>
<dbReference type="Proteomes" id="UP000663842">
    <property type="component" value="Unassembled WGS sequence"/>
</dbReference>
<dbReference type="InterPro" id="IPR009833">
    <property type="entry name" value="DUF1398"/>
</dbReference>